<organism evidence="4 5">
    <name type="scientific">Adhaeretor mobilis</name>
    <dbReference type="NCBI Taxonomy" id="1930276"/>
    <lineage>
        <taxon>Bacteria</taxon>
        <taxon>Pseudomonadati</taxon>
        <taxon>Planctomycetota</taxon>
        <taxon>Planctomycetia</taxon>
        <taxon>Pirellulales</taxon>
        <taxon>Lacipirellulaceae</taxon>
        <taxon>Adhaeretor</taxon>
    </lineage>
</organism>
<dbReference type="OrthoDB" id="9804511at2"/>
<proteinExistence type="predicted"/>
<dbReference type="GO" id="GO:0005975">
    <property type="term" value="P:carbohydrate metabolic process"/>
    <property type="evidence" value="ECO:0007669"/>
    <property type="project" value="InterPro"/>
</dbReference>
<feature type="signal peptide" evidence="1">
    <location>
        <begin position="1"/>
        <end position="18"/>
    </location>
</feature>
<evidence type="ECO:0000313" key="5">
    <source>
        <dbReference type="Proteomes" id="UP000319852"/>
    </source>
</evidence>
<dbReference type="Gene3D" id="1.20.1050.60">
    <property type="entry name" value="alpha-1,2-mannosidase"/>
    <property type="match status" value="1"/>
</dbReference>
<dbReference type="Gene3D" id="3.30.2080.10">
    <property type="entry name" value="GH92 mannosidase domain"/>
    <property type="match status" value="1"/>
</dbReference>
<sequence precursor="true">MKLFLFAAALLAALPTAALNTTALRADETTDLTRFVNPQIDTHNSRWFYFSSACRPFGMVNLSPDTQTEGSWKSGYLYGDDTIRCFSHVHAWQMSGIAVMPTTGPLQGHLGMDAYESKYSHDDEVVRPGYHKVYLDRYKIAAELTSTCRVGWHRYTFPASEESYILFDTGAFLGHGPMVSSKVQRISETEIAGYALMEKTSRRPKDTYVYFVAQFNKPFTQFISWSAGELQSETESVEGANVGAAVKFATTQDEQVLAKVAISYTSIEGARKNLAAESPHWDFDRVVAESTSEWNEWLGRIQVSGGTLQQQTKLYTDLWHSLLGRRIISDVDGKYCDMTGPEPKVRQKRLRSDGTPVFDHYNFDALWGSHWSLNILWSMSYPQVMDGFCETMIDMYRDGGLIPRGPSGGNYTYVMIGDPASSFFATAFNKGIRSYDYEAAYEGLRKNAFPGGIRDHAGYEHKKNAHGGGMQFYVDLGYVPEDMGGSGAHRDGAAMTLEYAYQDWCLAQFAKALGKEQDYRLFMERSQNYRNLWDPEMKLMRPKMKDGSWMPNFQPYGKGFHGKGFCESNSMIYSNYVPHDMAGLIQLFGGQEAYSQFLNGSFDQSVERRFVADHGKHAEMVVDYDNQPGTAMAHLFNYSGKPWLSQKWVREVKLKAHGDVTPYGGYHGDEDQGQMGALGVLMAIGLFQVDGGAAVDSIYEITTPLFEKTTINLAAPYYPGDKFEIVARNRSPENIYIQTATLNGKPLSDCWIRHSDLVAGGKLELTLGATPNKQWGSAEPPSDIGK</sequence>
<dbReference type="AlphaFoldDB" id="A0A517N194"/>
<name>A0A517N194_9BACT</name>
<evidence type="ECO:0000259" key="3">
    <source>
        <dbReference type="Pfam" id="PF17678"/>
    </source>
</evidence>
<dbReference type="Proteomes" id="UP000319852">
    <property type="component" value="Chromosome"/>
</dbReference>
<feature type="domain" description="Glycosyl hydrolase family 92" evidence="2">
    <location>
        <begin position="269"/>
        <end position="768"/>
    </location>
</feature>
<dbReference type="PANTHER" id="PTHR12143">
    <property type="entry name" value="PEPTIDE N-GLYCANASE PNGASE -RELATED"/>
    <property type="match status" value="1"/>
</dbReference>
<dbReference type="RefSeq" id="WP_145062713.1">
    <property type="nucleotide sequence ID" value="NZ_CP036263.1"/>
</dbReference>
<dbReference type="KEGG" id="amob:HG15A2_42460"/>
<dbReference type="PANTHER" id="PTHR12143:SF39">
    <property type="entry name" value="SECRETED PROTEIN"/>
    <property type="match status" value="1"/>
</dbReference>
<dbReference type="GO" id="GO:0005829">
    <property type="term" value="C:cytosol"/>
    <property type="evidence" value="ECO:0007669"/>
    <property type="project" value="TreeGrafter"/>
</dbReference>
<dbReference type="InterPro" id="IPR014718">
    <property type="entry name" value="GH-type_carb-bd"/>
</dbReference>
<evidence type="ECO:0000259" key="2">
    <source>
        <dbReference type="Pfam" id="PF07971"/>
    </source>
</evidence>
<accession>A0A517N194</accession>
<dbReference type="Gene3D" id="2.70.98.10">
    <property type="match status" value="1"/>
</dbReference>
<dbReference type="InterPro" id="IPR041371">
    <property type="entry name" value="GH92_N"/>
</dbReference>
<protein>
    <submittedName>
        <fullName evidence="4">Glycosyl hydrolase family 92</fullName>
    </submittedName>
</protein>
<dbReference type="InterPro" id="IPR012939">
    <property type="entry name" value="Glyco_hydro_92"/>
</dbReference>
<evidence type="ECO:0000256" key="1">
    <source>
        <dbReference type="SAM" id="SignalP"/>
    </source>
</evidence>
<dbReference type="GO" id="GO:0006516">
    <property type="term" value="P:glycoprotein catabolic process"/>
    <property type="evidence" value="ECO:0007669"/>
    <property type="project" value="TreeGrafter"/>
</dbReference>
<dbReference type="GO" id="GO:0000224">
    <property type="term" value="F:peptide-N4-(N-acetyl-beta-glucosaminyl)asparagine amidase activity"/>
    <property type="evidence" value="ECO:0007669"/>
    <property type="project" value="TreeGrafter"/>
</dbReference>
<dbReference type="Pfam" id="PF17678">
    <property type="entry name" value="Glyco_hydro_92N"/>
    <property type="match status" value="1"/>
</dbReference>
<gene>
    <name evidence="4" type="ORF">HG15A2_42460</name>
</gene>
<evidence type="ECO:0000313" key="4">
    <source>
        <dbReference type="EMBL" id="QDT00904.1"/>
    </source>
</evidence>
<dbReference type="InterPro" id="IPR008928">
    <property type="entry name" value="6-hairpin_glycosidase_sf"/>
</dbReference>
<feature type="chain" id="PRO_5021820773" evidence="1">
    <location>
        <begin position="19"/>
        <end position="786"/>
    </location>
</feature>
<dbReference type="SUPFAM" id="SSF48208">
    <property type="entry name" value="Six-hairpin glycosidases"/>
    <property type="match status" value="1"/>
</dbReference>
<keyword evidence="4" id="KW-0378">Hydrolase</keyword>
<dbReference type="EMBL" id="CP036263">
    <property type="protein sequence ID" value="QDT00904.1"/>
    <property type="molecule type" value="Genomic_DNA"/>
</dbReference>
<dbReference type="InterPro" id="IPR050883">
    <property type="entry name" value="PNGase"/>
</dbReference>
<reference evidence="4 5" key="1">
    <citation type="submission" date="2019-02" db="EMBL/GenBank/DDBJ databases">
        <title>Deep-cultivation of Planctomycetes and their phenomic and genomic characterization uncovers novel biology.</title>
        <authorList>
            <person name="Wiegand S."/>
            <person name="Jogler M."/>
            <person name="Boedeker C."/>
            <person name="Pinto D."/>
            <person name="Vollmers J."/>
            <person name="Rivas-Marin E."/>
            <person name="Kohn T."/>
            <person name="Peeters S.H."/>
            <person name="Heuer A."/>
            <person name="Rast P."/>
            <person name="Oberbeckmann S."/>
            <person name="Bunk B."/>
            <person name="Jeske O."/>
            <person name="Meyerdierks A."/>
            <person name="Storesund J.E."/>
            <person name="Kallscheuer N."/>
            <person name="Luecker S."/>
            <person name="Lage O.M."/>
            <person name="Pohl T."/>
            <person name="Merkel B.J."/>
            <person name="Hornburger P."/>
            <person name="Mueller R.-W."/>
            <person name="Bruemmer F."/>
            <person name="Labrenz M."/>
            <person name="Spormann A.M."/>
            <person name="Op den Camp H."/>
            <person name="Overmann J."/>
            <person name="Amann R."/>
            <person name="Jetten M.S.M."/>
            <person name="Mascher T."/>
            <person name="Medema M.H."/>
            <person name="Devos D.P."/>
            <person name="Kaster A.-K."/>
            <person name="Ovreas L."/>
            <person name="Rohde M."/>
            <person name="Galperin M.Y."/>
            <person name="Jogler C."/>
        </authorList>
    </citation>
    <scope>NUCLEOTIDE SEQUENCE [LARGE SCALE GENOMIC DNA]</scope>
    <source>
        <strain evidence="4 5">HG15A2</strain>
    </source>
</reference>
<dbReference type="GO" id="GO:0030246">
    <property type="term" value="F:carbohydrate binding"/>
    <property type="evidence" value="ECO:0007669"/>
    <property type="project" value="InterPro"/>
</dbReference>
<keyword evidence="5" id="KW-1185">Reference proteome</keyword>
<dbReference type="NCBIfam" id="TIGR01180">
    <property type="entry name" value="aman2_put"/>
    <property type="match status" value="1"/>
</dbReference>
<keyword evidence="1" id="KW-0732">Signal</keyword>
<dbReference type="Gene3D" id="1.20.1610.10">
    <property type="entry name" value="alpha-1,2-mannosidases domains"/>
    <property type="match status" value="1"/>
</dbReference>
<dbReference type="InterPro" id="IPR005887">
    <property type="entry name" value="GH92_a_mannosidase_put"/>
</dbReference>
<dbReference type="Pfam" id="PF07971">
    <property type="entry name" value="Glyco_hydro_92"/>
    <property type="match status" value="1"/>
</dbReference>
<feature type="domain" description="Glycosyl hydrolase family 92 N-terminal" evidence="3">
    <location>
        <begin position="35"/>
        <end position="263"/>
    </location>
</feature>